<feature type="region of interest" description="Disordered" evidence="1">
    <location>
        <begin position="299"/>
        <end position="329"/>
    </location>
</feature>
<dbReference type="Gramene" id="OMO85396">
    <property type="protein sequence ID" value="OMO85396"/>
    <property type="gene ID" value="CCACVL1_10222"/>
</dbReference>
<dbReference type="CDD" id="cd04051">
    <property type="entry name" value="C2_SRC2_like"/>
    <property type="match status" value="1"/>
</dbReference>
<dbReference type="STRING" id="210143.A0A1R3IS37"/>
<dbReference type="EMBL" id="AWWV01009604">
    <property type="protein sequence ID" value="OMO85396.1"/>
    <property type="molecule type" value="Genomic_DNA"/>
</dbReference>
<dbReference type="Proteomes" id="UP000188268">
    <property type="component" value="Unassembled WGS sequence"/>
</dbReference>
<dbReference type="SMART" id="SM00239">
    <property type="entry name" value="C2"/>
    <property type="match status" value="1"/>
</dbReference>
<dbReference type="InterPro" id="IPR000008">
    <property type="entry name" value="C2_dom"/>
</dbReference>
<feature type="domain" description="C2" evidence="2">
    <location>
        <begin position="1"/>
        <end position="112"/>
    </location>
</feature>
<dbReference type="PROSITE" id="PS50004">
    <property type="entry name" value="C2"/>
    <property type="match status" value="1"/>
</dbReference>
<organism evidence="3 4">
    <name type="scientific">Corchorus capsularis</name>
    <name type="common">Jute</name>
    <dbReference type="NCBI Taxonomy" id="210143"/>
    <lineage>
        <taxon>Eukaryota</taxon>
        <taxon>Viridiplantae</taxon>
        <taxon>Streptophyta</taxon>
        <taxon>Embryophyta</taxon>
        <taxon>Tracheophyta</taxon>
        <taxon>Spermatophyta</taxon>
        <taxon>Magnoliopsida</taxon>
        <taxon>eudicotyledons</taxon>
        <taxon>Gunneridae</taxon>
        <taxon>Pentapetalae</taxon>
        <taxon>rosids</taxon>
        <taxon>malvids</taxon>
        <taxon>Malvales</taxon>
        <taxon>Malvaceae</taxon>
        <taxon>Grewioideae</taxon>
        <taxon>Apeibeae</taxon>
        <taxon>Corchorus</taxon>
    </lineage>
</organism>
<feature type="compositionally biased region" description="Basic residues" evidence="1">
    <location>
        <begin position="300"/>
        <end position="310"/>
    </location>
</feature>
<proteinExistence type="predicted"/>
<reference evidence="3 4" key="1">
    <citation type="submission" date="2013-09" db="EMBL/GenBank/DDBJ databases">
        <title>Corchorus capsularis genome sequencing.</title>
        <authorList>
            <person name="Alam M."/>
            <person name="Haque M.S."/>
            <person name="Islam M.S."/>
            <person name="Emdad E.M."/>
            <person name="Islam M.M."/>
            <person name="Ahmed B."/>
            <person name="Halim A."/>
            <person name="Hossen Q.M.M."/>
            <person name="Hossain M.Z."/>
            <person name="Ahmed R."/>
            <person name="Khan M.M."/>
            <person name="Islam R."/>
            <person name="Rashid M.M."/>
            <person name="Khan S.A."/>
            <person name="Rahman M.S."/>
            <person name="Alam M."/>
        </authorList>
    </citation>
    <scope>NUCLEOTIDE SEQUENCE [LARGE SCALE GENOMIC DNA]</scope>
    <source>
        <strain evidence="4">cv. CVL-1</strain>
        <tissue evidence="3">Whole seedling</tissue>
    </source>
</reference>
<dbReference type="SUPFAM" id="SSF49562">
    <property type="entry name" value="C2 domain (Calcium/lipid-binding domain, CaLB)"/>
    <property type="match status" value="1"/>
</dbReference>
<dbReference type="PANTHER" id="PTHR32246:SF69">
    <property type="entry name" value="CALCIUM-DEPENDENT LIPID-BINDING (CALB DOMAIN) FAMILY PROTEIN"/>
    <property type="match status" value="1"/>
</dbReference>
<sequence>MAETSHVLEINLISAQGLTESSAAGHGRIKTYAVAWVDSSTKLRTRVDRLGGHNPTWNDKFLFKVSSEFLLSKTSAVSVEIYAAGMFRDRLIGCVRLLVSTFLETGSASFSSMKTPAFVARLIRSPSGEFFGTLNVGAMVIDGSGFQSALSKVSGIDYRDLTGEKQSRLGTKKSKDKVKEINGDQSEISNGNSLISSSSSVDLPTVLKELSLTNQKNNEEEDGPSVALETSMEEQEKDDEICGVGSEKSLEEIANMIWPNEGISMEKMEKDVEIVMEEVKEQWTVISDLKGRVKSLEKRLSRKNKPKKGYNGKSNSATMSYVGAIQEAG</sequence>
<dbReference type="AlphaFoldDB" id="A0A1R3IS37"/>
<evidence type="ECO:0000256" key="1">
    <source>
        <dbReference type="SAM" id="MobiDB-lite"/>
    </source>
</evidence>
<feature type="region of interest" description="Disordered" evidence="1">
    <location>
        <begin position="214"/>
        <end position="239"/>
    </location>
</feature>
<dbReference type="Pfam" id="PF00168">
    <property type="entry name" value="C2"/>
    <property type="match status" value="1"/>
</dbReference>
<gene>
    <name evidence="3" type="ORF">CCACVL1_10222</name>
</gene>
<evidence type="ECO:0000259" key="2">
    <source>
        <dbReference type="PROSITE" id="PS50004"/>
    </source>
</evidence>
<feature type="compositionally biased region" description="Low complexity" evidence="1">
    <location>
        <begin position="186"/>
        <end position="196"/>
    </location>
</feature>
<feature type="region of interest" description="Disordered" evidence="1">
    <location>
        <begin position="167"/>
        <end position="196"/>
    </location>
</feature>
<dbReference type="InterPro" id="IPR035892">
    <property type="entry name" value="C2_domain_sf"/>
</dbReference>
<dbReference type="OrthoDB" id="1909968at2759"/>
<keyword evidence="4" id="KW-1185">Reference proteome</keyword>
<protein>
    <submittedName>
        <fullName evidence="3">C2 calcium-dependent membrane targeting</fullName>
    </submittedName>
</protein>
<dbReference type="Gene3D" id="2.60.40.150">
    <property type="entry name" value="C2 domain"/>
    <property type="match status" value="1"/>
</dbReference>
<dbReference type="GO" id="GO:0006952">
    <property type="term" value="P:defense response"/>
    <property type="evidence" value="ECO:0007669"/>
    <property type="project" value="InterPro"/>
</dbReference>
<dbReference type="InterPro" id="IPR044750">
    <property type="entry name" value="C2_SRC2/BAP"/>
</dbReference>
<comment type="caution">
    <text evidence="3">The sequence shown here is derived from an EMBL/GenBank/DDBJ whole genome shotgun (WGS) entry which is preliminary data.</text>
</comment>
<dbReference type="PANTHER" id="PTHR32246">
    <property type="entry name" value="INGRESSION PROTEIN FIC1"/>
    <property type="match status" value="1"/>
</dbReference>
<name>A0A1R3IS37_COCAP</name>
<accession>A0A1R3IS37</accession>
<evidence type="ECO:0000313" key="3">
    <source>
        <dbReference type="EMBL" id="OMO85396.1"/>
    </source>
</evidence>
<evidence type="ECO:0000313" key="4">
    <source>
        <dbReference type="Proteomes" id="UP000188268"/>
    </source>
</evidence>